<proteinExistence type="predicted"/>
<feature type="region of interest" description="Disordered" evidence="1">
    <location>
        <begin position="1"/>
        <end position="28"/>
    </location>
</feature>
<dbReference type="EMBL" id="CAAALY010011712">
    <property type="protein sequence ID" value="VEL11407.1"/>
    <property type="molecule type" value="Genomic_DNA"/>
</dbReference>
<reference evidence="2" key="1">
    <citation type="submission" date="2018-11" db="EMBL/GenBank/DDBJ databases">
        <authorList>
            <consortium name="Pathogen Informatics"/>
        </authorList>
    </citation>
    <scope>NUCLEOTIDE SEQUENCE</scope>
</reference>
<dbReference type="Proteomes" id="UP000784294">
    <property type="component" value="Unassembled WGS sequence"/>
</dbReference>
<protein>
    <submittedName>
        <fullName evidence="2">Uncharacterized protein</fullName>
    </submittedName>
</protein>
<comment type="caution">
    <text evidence="2">The sequence shown here is derived from an EMBL/GenBank/DDBJ whole genome shotgun (WGS) entry which is preliminary data.</text>
</comment>
<dbReference type="AlphaFoldDB" id="A0A448WGS7"/>
<sequence length="77" mass="8781">MNQEAAVYTSVDRHRALPSSRRRGGHRWLGDGVYRPDSLVTEASSKLDNAELYHTKREHVCRLHCLAARQSHKDPSV</sequence>
<name>A0A448WGS7_9PLAT</name>
<evidence type="ECO:0000256" key="1">
    <source>
        <dbReference type="SAM" id="MobiDB-lite"/>
    </source>
</evidence>
<accession>A0A448WGS7</accession>
<organism evidence="2 3">
    <name type="scientific">Protopolystoma xenopodis</name>
    <dbReference type="NCBI Taxonomy" id="117903"/>
    <lineage>
        <taxon>Eukaryota</taxon>
        <taxon>Metazoa</taxon>
        <taxon>Spiralia</taxon>
        <taxon>Lophotrochozoa</taxon>
        <taxon>Platyhelminthes</taxon>
        <taxon>Monogenea</taxon>
        <taxon>Polyopisthocotylea</taxon>
        <taxon>Polystomatidea</taxon>
        <taxon>Polystomatidae</taxon>
        <taxon>Protopolystoma</taxon>
    </lineage>
</organism>
<evidence type="ECO:0000313" key="2">
    <source>
        <dbReference type="EMBL" id="VEL11407.1"/>
    </source>
</evidence>
<evidence type="ECO:0000313" key="3">
    <source>
        <dbReference type="Proteomes" id="UP000784294"/>
    </source>
</evidence>
<gene>
    <name evidence="2" type="ORF">PXEA_LOCUS4847</name>
</gene>
<keyword evidence="3" id="KW-1185">Reference proteome</keyword>